<comment type="function">
    <text evidence="10">Catalyzes the phosphorylation of 2-keto-3-deoxygluconate (KDG) to produce 2-keto-3-deoxy-6-phosphogluconate (KDPG).</text>
</comment>
<dbReference type="InterPro" id="IPR011611">
    <property type="entry name" value="PfkB_dom"/>
</dbReference>
<dbReference type="PANTHER" id="PTHR43085">
    <property type="entry name" value="HEXOKINASE FAMILY MEMBER"/>
    <property type="match status" value="1"/>
</dbReference>
<dbReference type="GO" id="GO:0019698">
    <property type="term" value="P:D-galacturonate catabolic process"/>
    <property type="evidence" value="ECO:0007669"/>
    <property type="project" value="TreeGrafter"/>
</dbReference>
<evidence type="ECO:0000256" key="11">
    <source>
        <dbReference type="ARBA" id="ARBA00066369"/>
    </source>
</evidence>
<dbReference type="FunFam" id="3.40.1190.20:FF:000011">
    <property type="entry name" value="2-dehydro-3-deoxygluconokinase, putative"/>
    <property type="match status" value="1"/>
</dbReference>
<dbReference type="CDD" id="cd01166">
    <property type="entry name" value="KdgK"/>
    <property type="match status" value="1"/>
</dbReference>
<dbReference type="GO" id="GO:0042840">
    <property type="term" value="P:D-glucuronate catabolic process"/>
    <property type="evidence" value="ECO:0007669"/>
    <property type="project" value="TreeGrafter"/>
</dbReference>
<organism evidence="16 17">
    <name type="scientific">Pasteurella testudinis DSM 23072</name>
    <dbReference type="NCBI Taxonomy" id="1122938"/>
    <lineage>
        <taxon>Bacteria</taxon>
        <taxon>Pseudomonadati</taxon>
        <taxon>Pseudomonadota</taxon>
        <taxon>Gammaproteobacteria</taxon>
        <taxon>Pasteurellales</taxon>
        <taxon>Pasteurellaceae</taxon>
        <taxon>Pasteurella</taxon>
    </lineage>
</organism>
<evidence type="ECO:0000313" key="17">
    <source>
        <dbReference type="Proteomes" id="UP000192408"/>
    </source>
</evidence>
<accession>A0A1W1UPI9</accession>
<dbReference type="EC" id="2.7.1.45" evidence="11"/>
<dbReference type="InterPro" id="IPR002173">
    <property type="entry name" value="Carboh/pur_kinase_PfkB_CS"/>
</dbReference>
<dbReference type="InterPro" id="IPR029056">
    <property type="entry name" value="Ribokinase-like"/>
</dbReference>
<evidence type="ECO:0000313" key="16">
    <source>
        <dbReference type="EMBL" id="SMB82741.1"/>
    </source>
</evidence>
<dbReference type="GO" id="GO:0005524">
    <property type="term" value="F:ATP binding"/>
    <property type="evidence" value="ECO:0007669"/>
    <property type="project" value="UniProtKB-KW"/>
</dbReference>
<comment type="catalytic activity">
    <reaction evidence="9">
        <text>2-dehydro-3-deoxy-D-gluconate + ATP = 2-dehydro-3-deoxy-6-phospho-D-gluconate + ADP + H(+)</text>
        <dbReference type="Rhea" id="RHEA:14797"/>
        <dbReference type="ChEBI" id="CHEBI:15378"/>
        <dbReference type="ChEBI" id="CHEBI:30616"/>
        <dbReference type="ChEBI" id="CHEBI:57569"/>
        <dbReference type="ChEBI" id="CHEBI:57990"/>
        <dbReference type="ChEBI" id="CHEBI:456216"/>
        <dbReference type="EC" id="2.7.1.45"/>
    </reaction>
</comment>
<evidence type="ECO:0000256" key="9">
    <source>
        <dbReference type="ARBA" id="ARBA00050729"/>
    </source>
</evidence>
<keyword evidence="5" id="KW-0067">ATP-binding</keyword>
<sequence>MKNNLAVIGECMIEMQKCGQHYRQGFGGDTLNTALYFSRLTQHSGNQTAYVTGLGGDGFSQNMLAAWSAEGINTSLVFELSEKLPGLYAIETRDDGERSFHYWRNDSAARYWLRHITEDQLIKKLSVYQWIYLSGISLAILSDDCLQKLLTVLSACNKCGCHIAFDNNYRPALWENSVKAQQAYRAILSLTEMAFLTFDDEVQLYGDQSETQAINRTLALGVQEVVIKRGADSCIVVTPQTHHELAPEKIDNVIDTTAAGDSFSAAYLAARLNNASIPEAIAAGHRLAGTVIQHRGAIIAREHMPQL</sequence>
<dbReference type="GO" id="GO:0005829">
    <property type="term" value="C:cytosol"/>
    <property type="evidence" value="ECO:0007669"/>
    <property type="project" value="TreeGrafter"/>
</dbReference>
<dbReference type="STRING" id="1122938.SAMN05660772_02152"/>
<comment type="pathway">
    <text evidence="7">Carbohydrate acid metabolism; 2-dehydro-3-deoxy-D-gluconate degradation; D-glyceraldehyde 3-phosphate and pyruvate from 2-dehydro-3-deoxy-D-gluconate: step 1/2.</text>
</comment>
<evidence type="ECO:0000256" key="7">
    <source>
        <dbReference type="ARBA" id="ARBA00043951"/>
    </source>
</evidence>
<dbReference type="SUPFAM" id="SSF53613">
    <property type="entry name" value="Ribokinase-like"/>
    <property type="match status" value="1"/>
</dbReference>
<dbReference type="RefSeq" id="WP_084256629.1">
    <property type="nucleotide sequence ID" value="NZ_FWWV01000010.1"/>
</dbReference>
<evidence type="ECO:0000256" key="13">
    <source>
        <dbReference type="ARBA" id="ARBA00075711"/>
    </source>
</evidence>
<evidence type="ECO:0000256" key="4">
    <source>
        <dbReference type="ARBA" id="ARBA00022777"/>
    </source>
</evidence>
<evidence type="ECO:0000256" key="3">
    <source>
        <dbReference type="ARBA" id="ARBA00022741"/>
    </source>
</evidence>
<evidence type="ECO:0000256" key="1">
    <source>
        <dbReference type="ARBA" id="ARBA00010688"/>
    </source>
</evidence>
<dbReference type="Pfam" id="PF00294">
    <property type="entry name" value="PfkB"/>
    <property type="match status" value="1"/>
</dbReference>
<feature type="domain" description="Carbohydrate kinase PfkB" evidence="15">
    <location>
        <begin position="3"/>
        <end position="300"/>
    </location>
</feature>
<keyword evidence="2" id="KW-0808">Transferase</keyword>
<evidence type="ECO:0000259" key="15">
    <source>
        <dbReference type="Pfam" id="PF00294"/>
    </source>
</evidence>
<dbReference type="EMBL" id="FWWV01000010">
    <property type="protein sequence ID" value="SMB82741.1"/>
    <property type="molecule type" value="Genomic_DNA"/>
</dbReference>
<keyword evidence="6" id="KW-0119">Carbohydrate metabolism</keyword>
<dbReference type="PROSITE" id="PS00584">
    <property type="entry name" value="PFKB_KINASES_2"/>
    <property type="match status" value="1"/>
</dbReference>
<keyword evidence="17" id="KW-1185">Reference proteome</keyword>
<evidence type="ECO:0000256" key="14">
    <source>
        <dbReference type="ARBA" id="ARBA00080545"/>
    </source>
</evidence>
<evidence type="ECO:0000256" key="12">
    <source>
        <dbReference type="ARBA" id="ARBA00067931"/>
    </source>
</evidence>
<evidence type="ECO:0000256" key="2">
    <source>
        <dbReference type="ARBA" id="ARBA00022679"/>
    </source>
</evidence>
<proteinExistence type="inferred from homology"/>
<comment type="similarity">
    <text evidence="1">Belongs to the carbohydrate kinase PfkB family.</text>
</comment>
<evidence type="ECO:0000256" key="5">
    <source>
        <dbReference type="ARBA" id="ARBA00022840"/>
    </source>
</evidence>
<keyword evidence="4 16" id="KW-0418">Kinase</keyword>
<name>A0A1W1UPI9_9PAST</name>
<dbReference type="GO" id="GO:0008673">
    <property type="term" value="F:2-dehydro-3-deoxygluconokinase activity"/>
    <property type="evidence" value="ECO:0007669"/>
    <property type="project" value="UniProtKB-EC"/>
</dbReference>
<dbReference type="InterPro" id="IPR050306">
    <property type="entry name" value="PfkB_Carbo_kinase"/>
</dbReference>
<dbReference type="AlphaFoldDB" id="A0A1W1UPI9"/>
<evidence type="ECO:0000256" key="10">
    <source>
        <dbReference type="ARBA" id="ARBA00054997"/>
    </source>
</evidence>
<dbReference type="Proteomes" id="UP000192408">
    <property type="component" value="Unassembled WGS sequence"/>
</dbReference>
<keyword evidence="3" id="KW-0547">Nucleotide-binding</keyword>
<dbReference type="PANTHER" id="PTHR43085:SF15">
    <property type="entry name" value="2-DEHYDRO-3-DEOXYGLUCONOKINASE"/>
    <property type="match status" value="1"/>
</dbReference>
<reference evidence="17" key="1">
    <citation type="submission" date="2017-04" db="EMBL/GenBank/DDBJ databases">
        <authorList>
            <person name="Varghese N."/>
            <person name="Submissions S."/>
        </authorList>
    </citation>
    <scope>NUCLEOTIDE SEQUENCE [LARGE SCALE GENOMIC DNA]</scope>
    <source>
        <strain evidence="17">DSM 23072</strain>
    </source>
</reference>
<gene>
    <name evidence="16" type="ORF">SAMN05660772_02152</name>
</gene>
<evidence type="ECO:0000256" key="8">
    <source>
        <dbReference type="ARBA" id="ARBA00044254"/>
    </source>
</evidence>
<dbReference type="Gene3D" id="3.40.1190.20">
    <property type="match status" value="1"/>
</dbReference>
<dbReference type="GO" id="GO:0006974">
    <property type="term" value="P:DNA damage response"/>
    <property type="evidence" value="ECO:0007669"/>
    <property type="project" value="TreeGrafter"/>
</dbReference>
<protein>
    <recommendedName>
        <fullName evidence="12">2-dehydro-3-deoxygluconokinase</fullName>
        <ecNumber evidence="11">2.7.1.45</ecNumber>
    </recommendedName>
    <alternativeName>
        <fullName evidence="13">2-keto-3-deoxygluconokinase</fullName>
    </alternativeName>
    <alternativeName>
        <fullName evidence="14">3-deoxy-2-oxo-D-gluconate kinase</fullName>
    </alternativeName>
    <alternativeName>
        <fullName evidence="8">KDG kinase</fullName>
    </alternativeName>
</protein>
<evidence type="ECO:0000256" key="6">
    <source>
        <dbReference type="ARBA" id="ARBA00023277"/>
    </source>
</evidence>